<feature type="transmembrane region" description="Helical" evidence="4">
    <location>
        <begin position="74"/>
        <end position="93"/>
    </location>
</feature>
<organism evidence="6 7">
    <name type="scientific">Endosaccharibacter trunci</name>
    <dbReference type="NCBI Taxonomy" id="2812733"/>
    <lineage>
        <taxon>Bacteria</taxon>
        <taxon>Pseudomonadati</taxon>
        <taxon>Pseudomonadota</taxon>
        <taxon>Alphaproteobacteria</taxon>
        <taxon>Acetobacterales</taxon>
        <taxon>Acetobacteraceae</taxon>
        <taxon>Endosaccharibacter</taxon>
    </lineage>
</organism>
<feature type="transmembrane region" description="Helical" evidence="4">
    <location>
        <begin position="292"/>
        <end position="309"/>
    </location>
</feature>
<feature type="domain" description="Major facilitator superfamily (MFS) profile" evidence="5">
    <location>
        <begin position="165"/>
        <end position="421"/>
    </location>
</feature>
<evidence type="ECO:0000256" key="2">
    <source>
        <dbReference type="ARBA" id="ARBA00022989"/>
    </source>
</evidence>
<dbReference type="Proteomes" id="UP001524587">
    <property type="component" value="Unassembled WGS sequence"/>
</dbReference>
<dbReference type="InterPro" id="IPR011701">
    <property type="entry name" value="MFS"/>
</dbReference>
<keyword evidence="3 4" id="KW-0472">Membrane</keyword>
<dbReference type="PROSITE" id="PS50850">
    <property type="entry name" value="MFS"/>
    <property type="match status" value="1"/>
</dbReference>
<evidence type="ECO:0000256" key="3">
    <source>
        <dbReference type="ARBA" id="ARBA00023136"/>
    </source>
</evidence>
<keyword evidence="7" id="KW-1185">Reference proteome</keyword>
<evidence type="ECO:0000313" key="6">
    <source>
        <dbReference type="EMBL" id="MCQ8278531.1"/>
    </source>
</evidence>
<reference evidence="6 7" key="1">
    <citation type="submission" date="2022-06" db="EMBL/GenBank/DDBJ databases">
        <title>Endosaccharibacter gen. nov., sp. nov., endophytic bacteria isolated from sugarcane.</title>
        <authorList>
            <person name="Pitiwittayakul N."/>
            <person name="Yukphan P."/>
            <person name="Charoenyingcharoen P."/>
            <person name="Tanasupawat S."/>
        </authorList>
    </citation>
    <scope>NUCLEOTIDE SEQUENCE [LARGE SCALE GENOMIC DNA]</scope>
    <source>
        <strain evidence="6 7">KSS8</strain>
    </source>
</reference>
<evidence type="ECO:0000313" key="7">
    <source>
        <dbReference type="Proteomes" id="UP001524587"/>
    </source>
</evidence>
<evidence type="ECO:0000256" key="1">
    <source>
        <dbReference type="ARBA" id="ARBA00022692"/>
    </source>
</evidence>
<sequence>MATGRRYHPASLDALNFTLADVRGALGPFLIVYLTSFHGWTQREVGVMGAITGIAGVILQTPAGALIDRTTARRGVIVGAVSVLIAGSLVMWWTASFWPVVISNGLVSVVSDVFAPAVTALTLGLTARRVLARRIGRNNAFDHAGNIVIALTVGAVGTMISERAVFLLVPIVGLLAILATLSIPAEAVDQRRARGMDRDEGQGGGESGDGDAATGILKLLRCRPLLVLCASAFMFHLANAAMLPLVGQELAETHKKLADGMMSICIIAAQGVMLPLAILCGRKADDWGRRRIFLAGFAILPIRGVLYTFSHAAPWLIGVQILDGVGAGIYGAIVPLMIADLTRGTGRFNLAQGLVATTMGVGASLSPLLAGLVHDGFRSYEAAWFALAIAAALGFCLFLTMMPETMRADGESKPDGETVAA</sequence>
<dbReference type="InterPro" id="IPR036259">
    <property type="entry name" value="MFS_trans_sf"/>
</dbReference>
<feature type="transmembrane region" description="Helical" evidence="4">
    <location>
        <begin position="143"/>
        <end position="160"/>
    </location>
</feature>
<proteinExistence type="predicted"/>
<feature type="transmembrane region" description="Helical" evidence="4">
    <location>
        <begin position="261"/>
        <end position="280"/>
    </location>
</feature>
<feature type="transmembrane region" description="Helical" evidence="4">
    <location>
        <begin position="12"/>
        <end position="34"/>
    </location>
</feature>
<dbReference type="SUPFAM" id="SSF103473">
    <property type="entry name" value="MFS general substrate transporter"/>
    <property type="match status" value="1"/>
</dbReference>
<evidence type="ECO:0000259" key="5">
    <source>
        <dbReference type="PROSITE" id="PS50850"/>
    </source>
</evidence>
<evidence type="ECO:0000256" key="4">
    <source>
        <dbReference type="SAM" id="Phobius"/>
    </source>
</evidence>
<feature type="transmembrane region" description="Helical" evidence="4">
    <location>
        <begin position="113"/>
        <end position="131"/>
    </location>
</feature>
<keyword evidence="1 4" id="KW-0812">Transmembrane</keyword>
<feature type="transmembrane region" description="Helical" evidence="4">
    <location>
        <begin position="382"/>
        <end position="402"/>
    </location>
</feature>
<dbReference type="PANTHER" id="PTHR23539:SF1">
    <property type="entry name" value="MAJOR FACILITATOR SUPERFAMILY (MFS) PROFILE DOMAIN-CONTAINING PROTEIN"/>
    <property type="match status" value="1"/>
</dbReference>
<feature type="transmembrane region" description="Helical" evidence="4">
    <location>
        <begin position="46"/>
        <end position="67"/>
    </location>
</feature>
<dbReference type="RefSeq" id="WP_422864012.1">
    <property type="nucleotide sequence ID" value="NZ_JAMSKV010000006.1"/>
</dbReference>
<accession>A0ABT1W6L9</accession>
<feature type="transmembrane region" description="Helical" evidence="4">
    <location>
        <begin position="350"/>
        <end position="370"/>
    </location>
</feature>
<feature type="transmembrane region" description="Helical" evidence="4">
    <location>
        <begin position="166"/>
        <end position="188"/>
    </location>
</feature>
<feature type="transmembrane region" description="Helical" evidence="4">
    <location>
        <begin position="225"/>
        <end position="246"/>
    </location>
</feature>
<dbReference type="InterPro" id="IPR020846">
    <property type="entry name" value="MFS_dom"/>
</dbReference>
<dbReference type="PANTHER" id="PTHR23539">
    <property type="entry name" value="MFS TRANSPORTER"/>
    <property type="match status" value="1"/>
</dbReference>
<keyword evidence="2 4" id="KW-1133">Transmembrane helix</keyword>
<gene>
    <name evidence="6" type="ORF">NFI95_08715</name>
</gene>
<dbReference type="Pfam" id="PF07690">
    <property type="entry name" value="MFS_1"/>
    <property type="match status" value="1"/>
</dbReference>
<protein>
    <submittedName>
        <fullName evidence="6">MFS transporter</fullName>
    </submittedName>
</protein>
<comment type="caution">
    <text evidence="6">The sequence shown here is derived from an EMBL/GenBank/DDBJ whole genome shotgun (WGS) entry which is preliminary data.</text>
</comment>
<name>A0ABT1W6L9_9PROT</name>
<feature type="transmembrane region" description="Helical" evidence="4">
    <location>
        <begin position="315"/>
        <end position="338"/>
    </location>
</feature>
<dbReference type="EMBL" id="JAMSKV010000006">
    <property type="protein sequence ID" value="MCQ8278531.1"/>
    <property type="molecule type" value="Genomic_DNA"/>
</dbReference>
<dbReference type="Gene3D" id="1.20.1250.20">
    <property type="entry name" value="MFS general substrate transporter like domains"/>
    <property type="match status" value="2"/>
</dbReference>